<feature type="non-terminal residue" evidence="3">
    <location>
        <position position="1"/>
    </location>
</feature>
<dbReference type="EC" id="5.2.1.8" evidence="1"/>
<dbReference type="AlphaFoldDB" id="A0AA38KLU7"/>
<dbReference type="InterPro" id="IPR001179">
    <property type="entry name" value="PPIase_FKBP_dom"/>
</dbReference>
<keyword evidence="4" id="KW-1185">Reference proteome</keyword>
<dbReference type="Proteomes" id="UP000824469">
    <property type="component" value="Unassembled WGS sequence"/>
</dbReference>
<dbReference type="Gene3D" id="3.10.50.40">
    <property type="match status" value="1"/>
</dbReference>
<name>A0AA38KLU7_TAXCH</name>
<dbReference type="PANTHER" id="PTHR47414:SF1">
    <property type="entry name" value="PEPTIDYL-PROLYL CIS-TRANS ISOMERASE FKBP20-2, CHLOROPLASTIC"/>
    <property type="match status" value="1"/>
</dbReference>
<dbReference type="InterPro" id="IPR046357">
    <property type="entry name" value="PPIase_dom_sf"/>
</dbReference>
<comment type="catalytic activity">
    <reaction evidence="1">
        <text>[protein]-peptidylproline (omega=180) = [protein]-peptidylproline (omega=0)</text>
        <dbReference type="Rhea" id="RHEA:16237"/>
        <dbReference type="Rhea" id="RHEA-COMP:10747"/>
        <dbReference type="Rhea" id="RHEA-COMP:10748"/>
        <dbReference type="ChEBI" id="CHEBI:83833"/>
        <dbReference type="ChEBI" id="CHEBI:83834"/>
        <dbReference type="EC" id="5.2.1.8"/>
    </reaction>
</comment>
<feature type="domain" description="PPIase FKBP-type" evidence="2">
    <location>
        <begin position="216"/>
        <end position="280"/>
    </location>
</feature>
<dbReference type="Pfam" id="PF00254">
    <property type="entry name" value="FKBP_C"/>
    <property type="match status" value="1"/>
</dbReference>
<dbReference type="EMBL" id="JAHRHJ020000007">
    <property type="protein sequence ID" value="KAH9308538.1"/>
    <property type="molecule type" value="Genomic_DNA"/>
</dbReference>
<organism evidence="3 4">
    <name type="scientific">Taxus chinensis</name>
    <name type="common">Chinese yew</name>
    <name type="synonym">Taxus wallichiana var. chinensis</name>
    <dbReference type="NCBI Taxonomy" id="29808"/>
    <lineage>
        <taxon>Eukaryota</taxon>
        <taxon>Viridiplantae</taxon>
        <taxon>Streptophyta</taxon>
        <taxon>Embryophyta</taxon>
        <taxon>Tracheophyta</taxon>
        <taxon>Spermatophyta</taxon>
        <taxon>Pinopsida</taxon>
        <taxon>Pinidae</taxon>
        <taxon>Conifers II</taxon>
        <taxon>Cupressales</taxon>
        <taxon>Taxaceae</taxon>
        <taxon>Taxus</taxon>
    </lineage>
</organism>
<dbReference type="SUPFAM" id="SSF54534">
    <property type="entry name" value="FKBP-like"/>
    <property type="match status" value="1"/>
</dbReference>
<dbReference type="PROSITE" id="PS50059">
    <property type="entry name" value="FKBP_PPIASE"/>
    <property type="match status" value="1"/>
</dbReference>
<evidence type="ECO:0000313" key="3">
    <source>
        <dbReference type="EMBL" id="KAH9308538.1"/>
    </source>
</evidence>
<dbReference type="InterPro" id="IPR044239">
    <property type="entry name" value="FKBP20-2-like"/>
</dbReference>
<evidence type="ECO:0000256" key="1">
    <source>
        <dbReference type="PROSITE-ProRule" id="PRU00277"/>
    </source>
</evidence>
<proteinExistence type="predicted"/>
<evidence type="ECO:0000259" key="2">
    <source>
        <dbReference type="PROSITE" id="PS50059"/>
    </source>
</evidence>
<dbReference type="GO" id="GO:0003755">
    <property type="term" value="F:peptidyl-prolyl cis-trans isomerase activity"/>
    <property type="evidence" value="ECO:0007669"/>
    <property type="project" value="UniProtKB-KW"/>
</dbReference>
<sequence>GYHRLCISCNQFVQPVTQLFNPMSKSHKKNVFPLLSLTYDPEEFKLHRRERQHKYRGLRNDEKYGEESMSLSYVNYKAEKWHPSEMEGHFGSSFLHKCLNASKDHLWMRSTDQICADLVGRRCFLKLSSICFVTFLTVCANPASAKIDEKFFYDEKRLLEQNKRIQKANGAPPGFPNFIREGFDVKVVTSDNYVRCDSGLIYWDIREGEGDYPKTGQQVIFNYQGYNESGRRIDSSYQQGEPAKTRVGINGLVPGVEEGIRTMKPGGKRRIIVPPELGPP</sequence>
<dbReference type="OMA" id="YEHYRED"/>
<keyword evidence="1" id="KW-0697">Rotamase</keyword>
<dbReference type="PANTHER" id="PTHR47414">
    <property type="entry name" value="PEPTIDYL-PROLYL CIS-TRANS ISOMERASE FKBP20-2, CHLOROPLASTIC"/>
    <property type="match status" value="1"/>
</dbReference>
<accession>A0AA38KLU7</accession>
<reference evidence="3 4" key="1">
    <citation type="journal article" date="2021" name="Nat. Plants">
        <title>The Taxus genome provides insights into paclitaxel biosynthesis.</title>
        <authorList>
            <person name="Xiong X."/>
            <person name="Gou J."/>
            <person name="Liao Q."/>
            <person name="Li Y."/>
            <person name="Zhou Q."/>
            <person name="Bi G."/>
            <person name="Li C."/>
            <person name="Du R."/>
            <person name="Wang X."/>
            <person name="Sun T."/>
            <person name="Guo L."/>
            <person name="Liang H."/>
            <person name="Lu P."/>
            <person name="Wu Y."/>
            <person name="Zhang Z."/>
            <person name="Ro D.K."/>
            <person name="Shang Y."/>
            <person name="Huang S."/>
            <person name="Yan J."/>
        </authorList>
    </citation>
    <scope>NUCLEOTIDE SEQUENCE [LARGE SCALE GENOMIC DNA]</scope>
    <source>
        <strain evidence="3">Ta-2019</strain>
    </source>
</reference>
<gene>
    <name evidence="3" type="ORF">KI387_036449</name>
</gene>
<protein>
    <recommendedName>
        <fullName evidence="1">peptidylprolyl isomerase</fullName>
        <ecNumber evidence="1">5.2.1.8</ecNumber>
    </recommendedName>
</protein>
<keyword evidence="1" id="KW-0413">Isomerase</keyword>
<comment type="caution">
    <text evidence="3">The sequence shown here is derived from an EMBL/GenBank/DDBJ whole genome shotgun (WGS) entry which is preliminary data.</text>
</comment>
<feature type="non-terminal residue" evidence="3">
    <location>
        <position position="280"/>
    </location>
</feature>
<evidence type="ECO:0000313" key="4">
    <source>
        <dbReference type="Proteomes" id="UP000824469"/>
    </source>
</evidence>